<protein>
    <submittedName>
        <fullName evidence="2">Uncharacterized protein</fullName>
    </submittedName>
</protein>
<comment type="caution">
    <text evidence="2">The sequence shown here is derived from an EMBL/GenBank/DDBJ whole genome shotgun (WGS) entry which is preliminary data.</text>
</comment>
<dbReference type="EMBL" id="JAFEKC020000001">
    <property type="protein sequence ID" value="KAK0517566.1"/>
    <property type="molecule type" value="Genomic_DNA"/>
</dbReference>
<feature type="compositionally biased region" description="Polar residues" evidence="1">
    <location>
        <begin position="1"/>
        <end position="10"/>
    </location>
</feature>
<evidence type="ECO:0000256" key="1">
    <source>
        <dbReference type="SAM" id="MobiDB-lite"/>
    </source>
</evidence>
<evidence type="ECO:0000313" key="2">
    <source>
        <dbReference type="EMBL" id="KAK0517566.1"/>
    </source>
</evidence>
<evidence type="ECO:0000313" key="3">
    <source>
        <dbReference type="Proteomes" id="UP001166286"/>
    </source>
</evidence>
<accession>A0AA39RBK5</accession>
<sequence length="161" mass="18300">MRDMAQQSRQYAEVPHRDNTDLGPTTREVHGMERIPIFRPRQVTGGLRGPTKGFGRVEQPEEVFDEEFYDIFPWVRGVDPFDESRTEWEPAEWYVENQIQPGNGLEPDPMQSYHQPSLSLTASLVLNSMTCQKSSGREARGCKLAALSHVVVEDKDPVLGK</sequence>
<gene>
    <name evidence="2" type="ORF">JMJ35_000721</name>
</gene>
<dbReference type="Proteomes" id="UP001166286">
    <property type="component" value="Unassembled WGS sequence"/>
</dbReference>
<reference evidence="2" key="1">
    <citation type="submission" date="2023-03" db="EMBL/GenBank/DDBJ databases">
        <title>Complete genome of Cladonia borealis.</title>
        <authorList>
            <person name="Park H."/>
        </authorList>
    </citation>
    <scope>NUCLEOTIDE SEQUENCE</scope>
    <source>
        <strain evidence="2">ANT050790</strain>
    </source>
</reference>
<keyword evidence="3" id="KW-1185">Reference proteome</keyword>
<proteinExistence type="predicted"/>
<name>A0AA39RBK5_9LECA</name>
<dbReference type="AlphaFoldDB" id="A0AA39RBK5"/>
<feature type="region of interest" description="Disordered" evidence="1">
    <location>
        <begin position="1"/>
        <end position="36"/>
    </location>
</feature>
<organism evidence="2 3">
    <name type="scientific">Cladonia borealis</name>
    <dbReference type="NCBI Taxonomy" id="184061"/>
    <lineage>
        <taxon>Eukaryota</taxon>
        <taxon>Fungi</taxon>
        <taxon>Dikarya</taxon>
        <taxon>Ascomycota</taxon>
        <taxon>Pezizomycotina</taxon>
        <taxon>Lecanoromycetes</taxon>
        <taxon>OSLEUM clade</taxon>
        <taxon>Lecanoromycetidae</taxon>
        <taxon>Lecanorales</taxon>
        <taxon>Lecanorineae</taxon>
        <taxon>Cladoniaceae</taxon>
        <taxon>Cladonia</taxon>
    </lineage>
</organism>